<dbReference type="EMBL" id="JAAITA010000025">
    <property type="protein sequence ID" value="NSJ87186.1"/>
    <property type="molecule type" value="Genomic_DNA"/>
</dbReference>
<dbReference type="InterPro" id="IPR028082">
    <property type="entry name" value="Peripla_BP_I"/>
</dbReference>
<sequence>MKKDKKMFILIQAVLSLLVILLVVVMLREQSGKEQYQVSVIVENSDDNQWSAFKYGLKMAAEDRGAEMFMVSTGAVLTPEEEKKLIEQEVKNGADAVIAEPVPGTDPAKLLKEVQGKISVMLVGGELPKSEKRRGFPVVRADDYAMGQALAEELLKDYDGKLNGKSLGMIGGRRDSQSIRNREEGFTETLKETGVEVLWSGMKNPEENIKAFLESQPEVDFVIAFDDDSLTAAGECGEANNLHGALVYGIGNSTEAVYYLDVGTAECVVVSDAFYAGYQSLTGLMNGMENSFRNYEEPQISYTVMRRENLFSKENQDILFTMSQ</sequence>
<dbReference type="PANTHER" id="PTHR30036">
    <property type="entry name" value="D-XYLOSE-BINDING PERIPLASMIC PROTEIN"/>
    <property type="match status" value="1"/>
</dbReference>
<evidence type="ECO:0000259" key="4">
    <source>
        <dbReference type="Pfam" id="PF13407"/>
    </source>
</evidence>
<proteinExistence type="inferred from homology"/>
<comment type="caution">
    <text evidence="5">The sequence shown here is derived from an EMBL/GenBank/DDBJ whole genome shotgun (WGS) entry which is preliminary data.</text>
</comment>
<dbReference type="InterPro" id="IPR025997">
    <property type="entry name" value="SBP_2_dom"/>
</dbReference>
<evidence type="ECO:0000313" key="5">
    <source>
        <dbReference type="EMBL" id="NSJ87186.1"/>
    </source>
</evidence>
<keyword evidence="3" id="KW-1133">Transmembrane helix</keyword>
<dbReference type="Pfam" id="PF13407">
    <property type="entry name" value="Peripla_BP_4"/>
    <property type="match status" value="1"/>
</dbReference>
<keyword evidence="6" id="KW-1185">Reference proteome</keyword>
<comment type="subcellular location">
    <subcellularLocation>
        <location evidence="1">Cell envelope</location>
    </subcellularLocation>
</comment>
<dbReference type="InterPro" id="IPR050555">
    <property type="entry name" value="Bact_Solute-Bind_Prot2"/>
</dbReference>
<evidence type="ECO:0000256" key="1">
    <source>
        <dbReference type="ARBA" id="ARBA00004196"/>
    </source>
</evidence>
<evidence type="ECO:0000256" key="3">
    <source>
        <dbReference type="SAM" id="Phobius"/>
    </source>
</evidence>
<dbReference type="Proteomes" id="UP000822142">
    <property type="component" value="Unassembled WGS sequence"/>
</dbReference>
<keyword evidence="3" id="KW-0812">Transmembrane</keyword>
<reference evidence="5 6" key="1">
    <citation type="journal article" date="2020" name="Cell Host Microbe">
        <title>Functional and Genomic Variation between Human-Derived Isolates of Lachnospiraceae Reveals Inter- and Intra-Species Diversity.</title>
        <authorList>
            <person name="Sorbara M.T."/>
            <person name="Littmann E.R."/>
            <person name="Fontana E."/>
            <person name="Moody T.U."/>
            <person name="Kohout C.E."/>
            <person name="Gjonbalaj M."/>
            <person name="Eaton V."/>
            <person name="Seok R."/>
            <person name="Leiner I.M."/>
            <person name="Pamer E.G."/>
        </authorList>
    </citation>
    <scope>NUCLEOTIDE SEQUENCE [LARGE SCALE GENOMIC DNA]</scope>
    <source>
        <strain evidence="5 6">MSK.15.26</strain>
    </source>
</reference>
<name>A0ABX2IE39_BLAHA</name>
<protein>
    <submittedName>
        <fullName evidence="5">Sugar ABC transporter substrate-binding protein</fullName>
    </submittedName>
</protein>
<organism evidence="5 6">
    <name type="scientific">Blautia hansenii</name>
    <name type="common">Ruminococcus hansenii</name>
    <dbReference type="NCBI Taxonomy" id="1322"/>
    <lineage>
        <taxon>Bacteria</taxon>
        <taxon>Bacillati</taxon>
        <taxon>Bacillota</taxon>
        <taxon>Clostridia</taxon>
        <taxon>Lachnospirales</taxon>
        <taxon>Lachnospiraceae</taxon>
        <taxon>Blautia</taxon>
    </lineage>
</organism>
<accession>A0ABX2IE39</accession>
<feature type="domain" description="Periplasmic binding protein" evidence="4">
    <location>
        <begin position="39"/>
        <end position="281"/>
    </location>
</feature>
<gene>
    <name evidence="5" type="ORF">G5A70_13610</name>
</gene>
<feature type="transmembrane region" description="Helical" evidence="3">
    <location>
        <begin position="7"/>
        <end position="27"/>
    </location>
</feature>
<dbReference type="Gene3D" id="3.40.50.2300">
    <property type="match status" value="2"/>
</dbReference>
<comment type="similarity">
    <text evidence="2">Belongs to the bacterial solute-binding protein 2 family.</text>
</comment>
<dbReference type="RefSeq" id="WP_173750075.1">
    <property type="nucleotide sequence ID" value="NZ_JAAITA010000025.1"/>
</dbReference>
<evidence type="ECO:0000313" key="6">
    <source>
        <dbReference type="Proteomes" id="UP000822142"/>
    </source>
</evidence>
<keyword evidence="3" id="KW-0472">Membrane</keyword>
<dbReference type="PANTHER" id="PTHR30036:SF7">
    <property type="entry name" value="ABC TRANSPORTER PERIPLASMIC-BINDING PROTEIN YPHF"/>
    <property type="match status" value="1"/>
</dbReference>
<dbReference type="SUPFAM" id="SSF53822">
    <property type="entry name" value="Periplasmic binding protein-like I"/>
    <property type="match status" value="1"/>
</dbReference>
<evidence type="ECO:0000256" key="2">
    <source>
        <dbReference type="ARBA" id="ARBA00007639"/>
    </source>
</evidence>